<dbReference type="Gene3D" id="3.80.10.10">
    <property type="entry name" value="Ribonuclease Inhibitor"/>
    <property type="match status" value="1"/>
</dbReference>
<dbReference type="PANTHER" id="PTHR31639:SF100">
    <property type="entry name" value="OS07G0160500 PROTEIN"/>
    <property type="match status" value="1"/>
</dbReference>
<protein>
    <recommendedName>
        <fullName evidence="3">F-box domain-containing protein</fullName>
    </recommendedName>
</protein>
<reference evidence="2" key="1">
    <citation type="journal article" date="2014" name="Proc. Natl. Acad. Sci. U.S.A.">
        <title>Extensive sampling of basidiomycete genomes demonstrates inadequacy of the white-rot/brown-rot paradigm for wood decay fungi.</title>
        <authorList>
            <person name="Riley R."/>
            <person name="Salamov A.A."/>
            <person name="Brown D.W."/>
            <person name="Nagy L.G."/>
            <person name="Floudas D."/>
            <person name="Held B.W."/>
            <person name="Levasseur A."/>
            <person name="Lombard V."/>
            <person name="Morin E."/>
            <person name="Otillar R."/>
            <person name="Lindquist E.A."/>
            <person name="Sun H."/>
            <person name="LaButti K.M."/>
            <person name="Schmutz J."/>
            <person name="Jabbour D."/>
            <person name="Luo H."/>
            <person name="Baker S.E."/>
            <person name="Pisabarro A.G."/>
            <person name="Walton J.D."/>
            <person name="Blanchette R.A."/>
            <person name="Henrissat B."/>
            <person name="Martin F."/>
            <person name="Cullen D."/>
            <person name="Hibbett D.S."/>
            <person name="Grigoriev I.V."/>
        </authorList>
    </citation>
    <scope>NUCLEOTIDE SEQUENCE [LARGE SCALE GENOMIC DNA]</scope>
    <source>
        <strain evidence="2">FD-172 SS1</strain>
    </source>
</reference>
<dbReference type="InParanoid" id="A0A067M3U7"/>
<keyword evidence="2" id="KW-1185">Reference proteome</keyword>
<dbReference type="SUPFAM" id="SSF52047">
    <property type="entry name" value="RNI-like"/>
    <property type="match status" value="1"/>
</dbReference>
<gene>
    <name evidence="1" type="ORF">BOTBODRAFT_39522</name>
</gene>
<sequence>MSTESTAAQTPPRATGAQDLPDDIILEIYLCCLSLRIPPRVLDQISKQWNAIGRYYLQIWPQIQLDLNCPQSALTALQSFTQDDRPLVDIIIVGRRGSEYENLLPDTPPAHLAVALSHYGHRMRSLAFRGTPHNAITFFGNYRATMNNLSYLKFESFPDRKLPPDIPIFGLLPGSASNISLDLYLRDHTLKLAPDFAEIVTAITLKSGPRFKYAWLRSLLESCPNLQRLEMTTGTHSSAALSPLPNEIDDIADAIDMISLSQLTVSGVLVLTGMPAFNFGDLMTTVTIHRFEWNEPNMHALAKTLSKCPQLKFLTLNGVPEKHRTTSSPISMGDHNIILPHVVSFGVTGPDIAVAILLRNLTLPEVATIRIATVSCQVAADFLRKCPRAHTVMLSLIPSKPDPSSFLTHPGISSLHLLTATPRWLGRCTFSALSRLEFSSTYHSGPPKPGLCILGLLSKTSPPLQSLTLRRVDVTSPEFIQCLAHLPQLEEMELIECRLSDAVFTGIALPSVLPRLSRLFVHYHERPFALSSFLQCVMTRREGSPNLRGRVKFSVDPALTESELLALKSVRAAILSQIANVANTAEPPPP</sequence>
<dbReference type="HOGENOM" id="CLU_462302_0_0_1"/>
<accession>A0A067M3U7</accession>
<name>A0A067M3U7_BOTB1</name>
<dbReference type="AlphaFoldDB" id="A0A067M3U7"/>
<proteinExistence type="predicted"/>
<dbReference type="Proteomes" id="UP000027195">
    <property type="component" value="Unassembled WGS sequence"/>
</dbReference>
<dbReference type="InterPro" id="IPR032675">
    <property type="entry name" value="LRR_dom_sf"/>
</dbReference>
<evidence type="ECO:0008006" key="3">
    <source>
        <dbReference type="Google" id="ProtNLM"/>
    </source>
</evidence>
<organism evidence="1 2">
    <name type="scientific">Botryobasidium botryosum (strain FD-172 SS1)</name>
    <dbReference type="NCBI Taxonomy" id="930990"/>
    <lineage>
        <taxon>Eukaryota</taxon>
        <taxon>Fungi</taxon>
        <taxon>Dikarya</taxon>
        <taxon>Basidiomycota</taxon>
        <taxon>Agaricomycotina</taxon>
        <taxon>Agaricomycetes</taxon>
        <taxon>Cantharellales</taxon>
        <taxon>Botryobasidiaceae</taxon>
        <taxon>Botryobasidium</taxon>
    </lineage>
</organism>
<evidence type="ECO:0000313" key="2">
    <source>
        <dbReference type="Proteomes" id="UP000027195"/>
    </source>
</evidence>
<dbReference type="PANTHER" id="PTHR31639">
    <property type="entry name" value="F-BOX PROTEIN-LIKE"/>
    <property type="match status" value="1"/>
</dbReference>
<dbReference type="EMBL" id="KL198131">
    <property type="protein sequence ID" value="KDQ06557.1"/>
    <property type="molecule type" value="Genomic_DNA"/>
</dbReference>
<evidence type="ECO:0000313" key="1">
    <source>
        <dbReference type="EMBL" id="KDQ06557.1"/>
    </source>
</evidence>